<dbReference type="PANTHER" id="PTHR30435">
    <property type="entry name" value="FLAGELLAR PROTEIN"/>
    <property type="match status" value="1"/>
</dbReference>
<evidence type="ECO:0000313" key="8">
    <source>
        <dbReference type="Proteomes" id="UP000005753"/>
    </source>
</evidence>
<dbReference type="GO" id="GO:0071978">
    <property type="term" value="P:bacterial-type flagellum-dependent swarming motility"/>
    <property type="evidence" value="ECO:0007669"/>
    <property type="project" value="TreeGrafter"/>
</dbReference>
<evidence type="ECO:0000313" key="7">
    <source>
        <dbReference type="EMBL" id="EIM56534.1"/>
    </source>
</evidence>
<comment type="function">
    <text evidence="4">A flexible structure which links the flagellar filament to the drive apparatus in the basal body.</text>
</comment>
<dbReference type="EMBL" id="CM001487">
    <property type="protein sequence ID" value="EIM56534.1"/>
    <property type="molecule type" value="Genomic_DNA"/>
</dbReference>
<dbReference type="GO" id="GO:0005829">
    <property type="term" value="C:cytosol"/>
    <property type="evidence" value="ECO:0007669"/>
    <property type="project" value="TreeGrafter"/>
</dbReference>
<accession>I5ARW1</accession>
<dbReference type="InterPro" id="IPR001444">
    <property type="entry name" value="Flag_bb_rod_N"/>
</dbReference>
<dbReference type="Proteomes" id="UP000005753">
    <property type="component" value="Chromosome"/>
</dbReference>
<dbReference type="OrthoDB" id="9804559at2"/>
<reference evidence="7 8" key="2">
    <citation type="submission" date="2012-02" db="EMBL/GenBank/DDBJ databases">
        <title>Improved High-Quality Draft sequence of Eubacterium cellulosolvens 6.</title>
        <authorList>
            <consortium name="US DOE Joint Genome Institute"/>
            <person name="Lucas S."/>
            <person name="Han J."/>
            <person name="Lapidus A."/>
            <person name="Cheng J.-F."/>
            <person name="Goodwin L."/>
            <person name="Pitluck S."/>
            <person name="Peters L."/>
            <person name="Mikhailova N."/>
            <person name="Gu W."/>
            <person name="Detter J.C."/>
            <person name="Han C."/>
            <person name="Tapia R."/>
            <person name="Land M."/>
            <person name="Hauser L."/>
            <person name="Kyrpides N."/>
            <person name="Ivanova N."/>
            <person name="Pagani I."/>
            <person name="Johnson E."/>
            <person name="Mukhopadhyay B."/>
            <person name="Anderson I."/>
            <person name="Woyke T."/>
        </authorList>
    </citation>
    <scope>NUCLEOTIDE SEQUENCE [LARGE SCALE GENOMIC DNA]</scope>
    <source>
        <strain evidence="7 8">6</strain>
    </source>
</reference>
<keyword evidence="7" id="KW-0966">Cell projection</keyword>
<dbReference type="InterPro" id="IPR020013">
    <property type="entry name" value="Flagellar_FlgE/F/G"/>
</dbReference>
<dbReference type="InterPro" id="IPR010930">
    <property type="entry name" value="Flg_bb/hook_C_dom"/>
</dbReference>
<dbReference type="GO" id="GO:0009424">
    <property type="term" value="C:bacterial-type flagellum hook"/>
    <property type="evidence" value="ECO:0007669"/>
    <property type="project" value="TreeGrafter"/>
</dbReference>
<organism evidence="7 8">
    <name type="scientific">Eubacterium cellulosolvens (strain ATCC 43171 / JCM 9499 / 6)</name>
    <name type="common">Cillobacterium cellulosolvens</name>
    <dbReference type="NCBI Taxonomy" id="633697"/>
    <lineage>
        <taxon>Bacteria</taxon>
        <taxon>Bacillati</taxon>
        <taxon>Bacillota</taxon>
        <taxon>Clostridia</taxon>
        <taxon>Eubacteriales</taxon>
        <taxon>Eubacteriaceae</taxon>
        <taxon>Eubacterium</taxon>
    </lineage>
</organism>
<dbReference type="eggNOG" id="COG4786">
    <property type="taxonomic scope" value="Bacteria"/>
</dbReference>
<gene>
    <name evidence="7" type="ORF">EubceDRAFT1_0695</name>
</gene>
<comment type="subcellular location">
    <subcellularLocation>
        <location evidence="1 4">Bacterial flagellum basal body</location>
    </subcellularLocation>
</comment>
<feature type="domain" description="Flagellar basal body rod protein N-terminal" evidence="5">
    <location>
        <begin position="5"/>
        <end position="35"/>
    </location>
</feature>
<evidence type="ECO:0000256" key="2">
    <source>
        <dbReference type="ARBA" id="ARBA00009677"/>
    </source>
</evidence>
<comment type="similarity">
    <text evidence="2 4">Belongs to the flagella basal body rod proteins family.</text>
</comment>
<dbReference type="InterPro" id="IPR037925">
    <property type="entry name" value="FlgE/F/G-like"/>
</dbReference>
<dbReference type="HOGENOM" id="CLU_013687_0_1_9"/>
<keyword evidence="8" id="KW-1185">Reference proteome</keyword>
<reference evidence="7 8" key="1">
    <citation type="submission" date="2010-08" db="EMBL/GenBank/DDBJ databases">
        <authorList>
            <consortium name="US DOE Joint Genome Institute (JGI-PGF)"/>
            <person name="Lucas S."/>
            <person name="Copeland A."/>
            <person name="Lapidus A."/>
            <person name="Cheng J.-F."/>
            <person name="Bruce D."/>
            <person name="Goodwin L."/>
            <person name="Pitluck S."/>
            <person name="Land M.L."/>
            <person name="Hauser L."/>
            <person name="Chang Y.-J."/>
            <person name="Anderson I.J."/>
            <person name="Johnson E."/>
            <person name="Mulhopadhyay B."/>
            <person name="Kyrpides N."/>
            <person name="Woyke T.J."/>
        </authorList>
    </citation>
    <scope>NUCLEOTIDE SEQUENCE [LARGE SCALE GENOMIC DNA]</scope>
    <source>
        <strain evidence="7 8">6</strain>
    </source>
</reference>
<evidence type="ECO:0000256" key="4">
    <source>
        <dbReference type="RuleBase" id="RU362116"/>
    </source>
</evidence>
<evidence type="ECO:0000259" key="6">
    <source>
        <dbReference type="Pfam" id="PF06429"/>
    </source>
</evidence>
<dbReference type="AlphaFoldDB" id="I5ARW1"/>
<dbReference type="Pfam" id="PF06429">
    <property type="entry name" value="Flg_bbr_C"/>
    <property type="match status" value="1"/>
</dbReference>
<protein>
    <recommendedName>
        <fullName evidence="4">Flagellar hook protein FlgE</fullName>
    </recommendedName>
</protein>
<keyword evidence="7" id="KW-0969">Cilium</keyword>
<proteinExistence type="inferred from homology"/>
<evidence type="ECO:0000256" key="3">
    <source>
        <dbReference type="ARBA" id="ARBA00023143"/>
    </source>
</evidence>
<keyword evidence="3 4" id="KW-0975">Bacterial flagellum</keyword>
<keyword evidence="7" id="KW-0282">Flagellum</keyword>
<dbReference type="SUPFAM" id="SSF117143">
    <property type="entry name" value="Flagellar hook protein flgE"/>
    <property type="match status" value="1"/>
</dbReference>
<name>I5ARW1_EUBC6</name>
<dbReference type="STRING" id="633697.EubceDRAFT1_0695"/>
<dbReference type="NCBIfam" id="TIGR03506">
    <property type="entry name" value="FlgEFG_subfam"/>
    <property type="match status" value="1"/>
</dbReference>
<dbReference type="PANTHER" id="PTHR30435:SF1">
    <property type="entry name" value="FLAGELLAR HOOK PROTEIN FLGE"/>
    <property type="match status" value="1"/>
</dbReference>
<feature type="domain" description="Flagellar basal-body/hook protein C-terminal" evidence="6">
    <location>
        <begin position="290"/>
        <end position="334"/>
    </location>
</feature>
<dbReference type="GO" id="GO:0009425">
    <property type="term" value="C:bacterial-type flagellum basal body"/>
    <property type="evidence" value="ECO:0007669"/>
    <property type="project" value="UniProtKB-SubCell"/>
</dbReference>
<evidence type="ECO:0000259" key="5">
    <source>
        <dbReference type="Pfam" id="PF00460"/>
    </source>
</evidence>
<dbReference type="Pfam" id="PF00460">
    <property type="entry name" value="Flg_bb_rod"/>
    <property type="match status" value="1"/>
</dbReference>
<sequence length="336" mass="35182">MLRAMDSAVSGLRSHQNKLDVLGNNIANVNTNGFKSQNYTFKDAMYQTSAASSGGARDADGTATIGGTNPSQFGYGSVQGAIATDFTSSTPQYVGGFNASINGSGFFITKAANSTVALSGDHTTQANVEADSTILKNANFNYTRVGQFTIDANGYMVDANKNFVYGYQPTNPTTGTANNISDPTSYDETRLVALRAPAEVSADGNTFSFAGQALQLKSVQVDNDGIIKATINNSNGDAMNVVLGKVAIAAFQNQEGLAKAGNNTFNTRVGDNTGLLTATVPGGATPSLMGGYLEGSNVDLAKEFSDMITTERGFQANAKLITVSDEVLQELVNMKR</sequence>
<evidence type="ECO:0000256" key="1">
    <source>
        <dbReference type="ARBA" id="ARBA00004117"/>
    </source>
</evidence>